<sequence length="206" mass="23678">MILYIFSKIKCKKSLKKQTKVQIEIITNSNLKQENQEHDVQNNATPIQNNDQAGVSTITPVTPQAPLNLDIFVDKGKNEEKINFDIQKTEIKNINSPIQIYQNEGQNKSLIPVFILNKGLQKEQNDIELNLQQNELSHLNKQQYIQSSNQPIYQSQNNQIEDKNTVDNIQNYGKRRNSEVIQPPEAPLPPEQSEKSQFSIINLENI</sequence>
<protein>
    <submittedName>
        <fullName evidence="2">Transmembrane protein, putative</fullName>
    </submittedName>
</protein>
<dbReference type="InParanoid" id="W7X9M4"/>
<keyword evidence="2" id="KW-0472">Membrane</keyword>
<feature type="region of interest" description="Disordered" evidence="1">
    <location>
        <begin position="179"/>
        <end position="198"/>
    </location>
</feature>
<evidence type="ECO:0000313" key="2">
    <source>
        <dbReference type="EMBL" id="EWS76105.1"/>
    </source>
</evidence>
<dbReference type="EMBL" id="GG662830">
    <property type="protein sequence ID" value="EWS76105.1"/>
    <property type="molecule type" value="Genomic_DNA"/>
</dbReference>
<organism evidence="2 3">
    <name type="scientific">Tetrahymena thermophila (strain SB210)</name>
    <dbReference type="NCBI Taxonomy" id="312017"/>
    <lineage>
        <taxon>Eukaryota</taxon>
        <taxon>Sar</taxon>
        <taxon>Alveolata</taxon>
        <taxon>Ciliophora</taxon>
        <taxon>Intramacronucleata</taxon>
        <taxon>Oligohymenophorea</taxon>
        <taxon>Hymenostomatida</taxon>
        <taxon>Tetrahymenina</taxon>
        <taxon>Tetrahymenidae</taxon>
        <taxon>Tetrahymena</taxon>
    </lineage>
</organism>
<evidence type="ECO:0000256" key="1">
    <source>
        <dbReference type="SAM" id="MobiDB-lite"/>
    </source>
</evidence>
<dbReference type="RefSeq" id="XP_012651345.1">
    <property type="nucleotide sequence ID" value="XM_012795891.1"/>
</dbReference>
<dbReference type="AlphaFoldDB" id="W7X9M4"/>
<evidence type="ECO:0000313" key="3">
    <source>
        <dbReference type="Proteomes" id="UP000009168"/>
    </source>
</evidence>
<reference evidence="3" key="1">
    <citation type="journal article" date="2006" name="PLoS Biol.">
        <title>Macronuclear genome sequence of the ciliate Tetrahymena thermophila, a model eukaryote.</title>
        <authorList>
            <person name="Eisen J.A."/>
            <person name="Coyne R.S."/>
            <person name="Wu M."/>
            <person name="Wu D."/>
            <person name="Thiagarajan M."/>
            <person name="Wortman J.R."/>
            <person name="Badger J.H."/>
            <person name="Ren Q."/>
            <person name="Amedeo P."/>
            <person name="Jones K.M."/>
            <person name="Tallon L.J."/>
            <person name="Delcher A.L."/>
            <person name="Salzberg S.L."/>
            <person name="Silva J.C."/>
            <person name="Haas B.J."/>
            <person name="Majoros W.H."/>
            <person name="Farzad M."/>
            <person name="Carlton J.M."/>
            <person name="Smith R.K. Jr."/>
            <person name="Garg J."/>
            <person name="Pearlman R.E."/>
            <person name="Karrer K.M."/>
            <person name="Sun L."/>
            <person name="Manning G."/>
            <person name="Elde N.C."/>
            <person name="Turkewitz A.P."/>
            <person name="Asai D.J."/>
            <person name="Wilkes D.E."/>
            <person name="Wang Y."/>
            <person name="Cai H."/>
            <person name="Collins K."/>
            <person name="Stewart B.A."/>
            <person name="Lee S.R."/>
            <person name="Wilamowska K."/>
            <person name="Weinberg Z."/>
            <person name="Ruzzo W.L."/>
            <person name="Wloga D."/>
            <person name="Gaertig J."/>
            <person name="Frankel J."/>
            <person name="Tsao C.-C."/>
            <person name="Gorovsky M.A."/>
            <person name="Keeling P.J."/>
            <person name="Waller R.F."/>
            <person name="Patron N.J."/>
            <person name="Cherry J.M."/>
            <person name="Stover N.A."/>
            <person name="Krieger C.J."/>
            <person name="del Toro C."/>
            <person name="Ryder H.F."/>
            <person name="Williamson S.C."/>
            <person name="Barbeau R.A."/>
            <person name="Hamilton E.P."/>
            <person name="Orias E."/>
        </authorList>
    </citation>
    <scope>NUCLEOTIDE SEQUENCE [LARGE SCALE GENOMIC DNA]</scope>
    <source>
        <strain evidence="3">SB210</strain>
    </source>
</reference>
<dbReference type="KEGG" id="tet:TTHERM_000261918"/>
<keyword evidence="2" id="KW-0812">Transmembrane</keyword>
<dbReference type="GeneID" id="24438079"/>
<gene>
    <name evidence="2" type="ORF">TTHERM_000261918</name>
</gene>
<proteinExistence type="predicted"/>
<keyword evidence="3" id="KW-1185">Reference proteome</keyword>
<name>W7X9M4_TETTS</name>
<accession>W7X9M4</accession>
<dbReference type="Proteomes" id="UP000009168">
    <property type="component" value="Unassembled WGS sequence"/>
</dbReference>